<comment type="caution">
    <text evidence="1">The sequence shown here is derived from an EMBL/GenBank/DDBJ whole genome shotgun (WGS) entry which is preliminary data.</text>
</comment>
<evidence type="ECO:0000313" key="2">
    <source>
        <dbReference type="Proteomes" id="UP000825935"/>
    </source>
</evidence>
<dbReference type="AlphaFoldDB" id="A0A8T2TMN9"/>
<dbReference type="Proteomes" id="UP000825935">
    <property type="component" value="Chromosome 12"/>
</dbReference>
<keyword evidence="2" id="KW-1185">Reference proteome</keyword>
<accession>A0A8T2TMN9</accession>
<dbReference type="EMBL" id="CM035417">
    <property type="protein sequence ID" value="KAH7423670.1"/>
    <property type="molecule type" value="Genomic_DNA"/>
</dbReference>
<proteinExistence type="predicted"/>
<protein>
    <submittedName>
        <fullName evidence="1">Uncharacterized protein</fullName>
    </submittedName>
</protein>
<organism evidence="1 2">
    <name type="scientific">Ceratopteris richardii</name>
    <name type="common">Triangle waterfern</name>
    <dbReference type="NCBI Taxonomy" id="49495"/>
    <lineage>
        <taxon>Eukaryota</taxon>
        <taxon>Viridiplantae</taxon>
        <taxon>Streptophyta</taxon>
        <taxon>Embryophyta</taxon>
        <taxon>Tracheophyta</taxon>
        <taxon>Polypodiopsida</taxon>
        <taxon>Polypodiidae</taxon>
        <taxon>Polypodiales</taxon>
        <taxon>Pteridineae</taxon>
        <taxon>Pteridaceae</taxon>
        <taxon>Parkerioideae</taxon>
        <taxon>Ceratopteris</taxon>
    </lineage>
</organism>
<reference evidence="1" key="1">
    <citation type="submission" date="2021-08" db="EMBL/GenBank/DDBJ databases">
        <title>WGS assembly of Ceratopteris richardii.</title>
        <authorList>
            <person name="Marchant D.B."/>
            <person name="Chen G."/>
            <person name="Jenkins J."/>
            <person name="Shu S."/>
            <person name="Leebens-Mack J."/>
            <person name="Grimwood J."/>
            <person name="Schmutz J."/>
            <person name="Soltis P."/>
            <person name="Soltis D."/>
            <person name="Chen Z.-H."/>
        </authorList>
    </citation>
    <scope>NUCLEOTIDE SEQUENCE</scope>
    <source>
        <strain evidence="1">Whitten #5841</strain>
        <tissue evidence="1">Leaf</tissue>
    </source>
</reference>
<gene>
    <name evidence="1" type="ORF">KP509_12G067700</name>
</gene>
<name>A0A8T2TMN9_CERRI</name>
<evidence type="ECO:0000313" key="1">
    <source>
        <dbReference type="EMBL" id="KAH7423670.1"/>
    </source>
</evidence>
<sequence>MPLPRAKAPLQTQFHLDHTNRSLLDSSRRRSRRRNDIEASQDSIQVTIICGSTGSDHGRERRSPSKKTALSLFLHCQPNTCSISGSSLLYPFAVYDAICSSIFKPSAWTILKLAISTLSYLSLFYQEWEVGTSMLFSTPTSPHISP</sequence>